<name>A0A9D3UMC9_9ROSI</name>
<dbReference type="Proteomes" id="UP000828251">
    <property type="component" value="Unassembled WGS sequence"/>
</dbReference>
<dbReference type="EMBL" id="JAIQCV010000011">
    <property type="protein sequence ID" value="KAH1046829.1"/>
    <property type="molecule type" value="Genomic_DNA"/>
</dbReference>
<dbReference type="AlphaFoldDB" id="A0A9D3UMC9"/>
<dbReference type="OrthoDB" id="1016794at2759"/>
<keyword evidence="3" id="KW-1185">Reference proteome</keyword>
<gene>
    <name evidence="2" type="ORF">J1N35_037613</name>
</gene>
<organism evidence="2 3">
    <name type="scientific">Gossypium stocksii</name>
    <dbReference type="NCBI Taxonomy" id="47602"/>
    <lineage>
        <taxon>Eukaryota</taxon>
        <taxon>Viridiplantae</taxon>
        <taxon>Streptophyta</taxon>
        <taxon>Embryophyta</taxon>
        <taxon>Tracheophyta</taxon>
        <taxon>Spermatophyta</taxon>
        <taxon>Magnoliopsida</taxon>
        <taxon>eudicotyledons</taxon>
        <taxon>Gunneridae</taxon>
        <taxon>Pentapetalae</taxon>
        <taxon>rosids</taxon>
        <taxon>malvids</taxon>
        <taxon>Malvales</taxon>
        <taxon>Malvaceae</taxon>
        <taxon>Malvoideae</taxon>
        <taxon>Gossypium</taxon>
    </lineage>
</organism>
<evidence type="ECO:0000313" key="3">
    <source>
        <dbReference type="Proteomes" id="UP000828251"/>
    </source>
</evidence>
<proteinExistence type="predicted"/>
<sequence length="128" mass="14082">MPNGKPAQVKARGETDSSRDKGIRALSILMATKGVTTRLQKEMGMIQSKLTQLQVKFTQLDASIDACLKDFQEGIKTKIHSEVRSELHSLFEQYFGETPPPTVTGLVSNKAKGILRGPPLGFLVKEIQ</sequence>
<feature type="compositionally biased region" description="Basic and acidic residues" evidence="1">
    <location>
        <begin position="11"/>
        <end position="20"/>
    </location>
</feature>
<accession>A0A9D3UMC9</accession>
<protein>
    <submittedName>
        <fullName evidence="2">Uncharacterized protein</fullName>
    </submittedName>
</protein>
<evidence type="ECO:0000313" key="2">
    <source>
        <dbReference type="EMBL" id="KAH1046829.1"/>
    </source>
</evidence>
<reference evidence="2 3" key="1">
    <citation type="journal article" date="2021" name="Plant Biotechnol. J.">
        <title>Multi-omics assisted identification of the key and species-specific regulatory components of drought-tolerant mechanisms in Gossypium stocksii.</title>
        <authorList>
            <person name="Yu D."/>
            <person name="Ke L."/>
            <person name="Zhang D."/>
            <person name="Wu Y."/>
            <person name="Sun Y."/>
            <person name="Mei J."/>
            <person name="Sun J."/>
            <person name="Sun Y."/>
        </authorList>
    </citation>
    <scope>NUCLEOTIDE SEQUENCE [LARGE SCALE GENOMIC DNA]</scope>
    <source>
        <strain evidence="3">cv. E1</strain>
        <tissue evidence="2">Leaf</tissue>
    </source>
</reference>
<comment type="caution">
    <text evidence="2">The sequence shown here is derived from an EMBL/GenBank/DDBJ whole genome shotgun (WGS) entry which is preliminary data.</text>
</comment>
<feature type="region of interest" description="Disordered" evidence="1">
    <location>
        <begin position="1"/>
        <end position="20"/>
    </location>
</feature>
<evidence type="ECO:0000256" key="1">
    <source>
        <dbReference type="SAM" id="MobiDB-lite"/>
    </source>
</evidence>